<feature type="compositionally biased region" description="Low complexity" evidence="2">
    <location>
        <begin position="112"/>
        <end position="124"/>
    </location>
</feature>
<evidence type="ECO:0000259" key="3">
    <source>
        <dbReference type="PROSITE" id="PS50966"/>
    </source>
</evidence>
<dbReference type="AlphaFoldDB" id="A0A840NUC0"/>
<dbReference type="PROSITE" id="PS50966">
    <property type="entry name" value="ZF_SWIM"/>
    <property type="match status" value="1"/>
</dbReference>
<dbReference type="Proteomes" id="UP000578449">
    <property type="component" value="Unassembled WGS sequence"/>
</dbReference>
<feature type="compositionally biased region" description="Basic and acidic residues" evidence="2">
    <location>
        <begin position="150"/>
        <end position="166"/>
    </location>
</feature>
<proteinExistence type="predicted"/>
<keyword evidence="5" id="KW-1185">Reference proteome</keyword>
<evidence type="ECO:0000256" key="1">
    <source>
        <dbReference type="PROSITE-ProRule" id="PRU00325"/>
    </source>
</evidence>
<accession>A0A840NUC0</accession>
<feature type="region of interest" description="Disordered" evidence="2">
    <location>
        <begin position="108"/>
        <end position="166"/>
    </location>
</feature>
<dbReference type="GO" id="GO:0008270">
    <property type="term" value="F:zinc ion binding"/>
    <property type="evidence" value="ECO:0007669"/>
    <property type="project" value="UniProtKB-KW"/>
</dbReference>
<keyword evidence="1" id="KW-0479">Metal-binding</keyword>
<comment type="caution">
    <text evidence="4">The sequence shown here is derived from an EMBL/GenBank/DDBJ whole genome shotgun (WGS) entry which is preliminary data.</text>
</comment>
<evidence type="ECO:0000313" key="5">
    <source>
        <dbReference type="Proteomes" id="UP000578449"/>
    </source>
</evidence>
<name>A0A840NUC0_9ACTN</name>
<sequence length="468" mass="49243">MIERWSREQVLALAPDDASQKAAQKVAAPAKWSGAGAAQGVVWGSCAGSGATPYQVCVDLSGPAYRCGCPSRKFPCKHALGLLLLWSADGLPAGAAPPAWVAEWLSERRPPAASAQGGQAAGAGHTPSSESGEAADRPRTPSGSAGGGEADGRRGQEAARRAEQREQRVAAGLSELERWLSDQIRQGIAGTRAAGSGHWDGLAKRLVDAQAPGVAGTVARLAPLLVVEEEWPSRVLEEYALLHLLAVAHRAGLEGPLRETVRTRVGFPVGREEVVSRGERVRDHWHVLGSTDTEQDRLVARRVWLRGARTGRPALVLSFAPIGRPLDSSLVVGTCVDADLSFYPGAAPLRAQVAAHHGWTDAAPPAGVSVPAALGEIAAALAADPWVDSWPLLLEGVVPLRAAGDRAWLLGHPSSPAESWPLHPRAGTDPWRLVAVSGGHPVTVAAEWRPRGLTPLATWDEEGRVIVL</sequence>
<organism evidence="4 5">
    <name type="scientific">Thermocatellispora tengchongensis</name>
    <dbReference type="NCBI Taxonomy" id="1073253"/>
    <lineage>
        <taxon>Bacteria</taxon>
        <taxon>Bacillati</taxon>
        <taxon>Actinomycetota</taxon>
        <taxon>Actinomycetes</taxon>
        <taxon>Streptosporangiales</taxon>
        <taxon>Streptosporangiaceae</taxon>
        <taxon>Thermocatellispora</taxon>
    </lineage>
</organism>
<evidence type="ECO:0000313" key="4">
    <source>
        <dbReference type="EMBL" id="MBB5131158.1"/>
    </source>
</evidence>
<dbReference type="InterPro" id="IPR007527">
    <property type="entry name" value="Znf_SWIM"/>
</dbReference>
<protein>
    <recommendedName>
        <fullName evidence="3">SWIM-type domain-containing protein</fullName>
    </recommendedName>
</protein>
<evidence type="ECO:0000256" key="2">
    <source>
        <dbReference type="SAM" id="MobiDB-lite"/>
    </source>
</evidence>
<feature type="domain" description="SWIM-type" evidence="3">
    <location>
        <begin position="54"/>
        <end position="87"/>
    </location>
</feature>
<reference evidence="4 5" key="1">
    <citation type="submission" date="2020-08" db="EMBL/GenBank/DDBJ databases">
        <title>Genomic Encyclopedia of Type Strains, Phase IV (KMG-IV): sequencing the most valuable type-strain genomes for metagenomic binning, comparative biology and taxonomic classification.</title>
        <authorList>
            <person name="Goeker M."/>
        </authorList>
    </citation>
    <scope>NUCLEOTIDE SEQUENCE [LARGE SCALE GENOMIC DNA]</scope>
    <source>
        <strain evidence="4 5">DSM 45615</strain>
    </source>
</reference>
<dbReference type="EMBL" id="JACHGN010000002">
    <property type="protein sequence ID" value="MBB5131158.1"/>
    <property type="molecule type" value="Genomic_DNA"/>
</dbReference>
<keyword evidence="1" id="KW-0862">Zinc</keyword>
<keyword evidence="1" id="KW-0863">Zinc-finger</keyword>
<gene>
    <name evidence="4" type="ORF">HNP84_000864</name>
</gene>
<dbReference type="RefSeq" id="WP_185048008.1">
    <property type="nucleotide sequence ID" value="NZ_BAABIX010000088.1"/>
</dbReference>
<dbReference type="Pfam" id="PF04434">
    <property type="entry name" value="SWIM"/>
    <property type="match status" value="1"/>
</dbReference>